<keyword evidence="2" id="KW-1185">Reference proteome</keyword>
<feature type="non-terminal residue" evidence="1">
    <location>
        <position position="1"/>
    </location>
</feature>
<evidence type="ECO:0000313" key="1">
    <source>
        <dbReference type="EMBL" id="CAG8832392.1"/>
    </source>
</evidence>
<name>A0ACA9SCQ1_9GLOM</name>
<organism evidence="1 2">
    <name type="scientific">Racocetra persica</name>
    <dbReference type="NCBI Taxonomy" id="160502"/>
    <lineage>
        <taxon>Eukaryota</taxon>
        <taxon>Fungi</taxon>
        <taxon>Fungi incertae sedis</taxon>
        <taxon>Mucoromycota</taxon>
        <taxon>Glomeromycotina</taxon>
        <taxon>Glomeromycetes</taxon>
        <taxon>Diversisporales</taxon>
        <taxon>Gigasporaceae</taxon>
        <taxon>Racocetra</taxon>
    </lineage>
</organism>
<accession>A0ACA9SCQ1</accession>
<sequence>RPSNKKVYEDNIKFKERQSNNKEVYEENVKLKEEIYFLKETISGIEERNKRKRETDSWVSDYDHDYEINNRMKIK</sequence>
<evidence type="ECO:0000313" key="2">
    <source>
        <dbReference type="Proteomes" id="UP000789920"/>
    </source>
</evidence>
<gene>
    <name evidence="1" type="ORF">RPERSI_LOCUS28440</name>
</gene>
<proteinExistence type="predicted"/>
<protein>
    <submittedName>
        <fullName evidence="1">41_t:CDS:1</fullName>
    </submittedName>
</protein>
<reference evidence="1" key="1">
    <citation type="submission" date="2021-06" db="EMBL/GenBank/DDBJ databases">
        <authorList>
            <person name="Kallberg Y."/>
            <person name="Tangrot J."/>
            <person name="Rosling A."/>
        </authorList>
    </citation>
    <scope>NUCLEOTIDE SEQUENCE</scope>
    <source>
        <strain evidence="1">MA461A</strain>
    </source>
</reference>
<comment type="caution">
    <text evidence="1">The sequence shown here is derived from an EMBL/GenBank/DDBJ whole genome shotgun (WGS) entry which is preliminary data.</text>
</comment>
<feature type="non-terminal residue" evidence="1">
    <location>
        <position position="75"/>
    </location>
</feature>
<dbReference type="Proteomes" id="UP000789920">
    <property type="component" value="Unassembled WGS sequence"/>
</dbReference>
<dbReference type="EMBL" id="CAJVQC010103625">
    <property type="protein sequence ID" value="CAG8832392.1"/>
    <property type="molecule type" value="Genomic_DNA"/>
</dbReference>